<feature type="domain" description="ChsH2 C-terminal OB-fold" evidence="3">
    <location>
        <begin position="402"/>
        <end position="459"/>
    </location>
</feature>
<dbReference type="InterPro" id="IPR012340">
    <property type="entry name" value="NA-bd_OB-fold"/>
</dbReference>
<feature type="domain" description="Beta-ketoacyl-[acyl-carrier-protein] synthase III C-terminal" evidence="4">
    <location>
        <begin position="214"/>
        <end position="293"/>
    </location>
</feature>
<proteinExistence type="predicted"/>
<dbReference type="Pfam" id="PF01796">
    <property type="entry name" value="OB_ChsH2_C"/>
    <property type="match status" value="1"/>
</dbReference>
<keyword evidence="2" id="KW-0012">Acyltransferase</keyword>
<reference evidence="6" key="1">
    <citation type="submission" date="2017-11" db="EMBL/GenBank/DDBJ databases">
        <title>The complete genome sequence of Sphingopyxis pomeranensis sp. nov. strain WS5A3p.</title>
        <authorList>
            <person name="Kaminski M.A."/>
        </authorList>
    </citation>
    <scope>NUCLEOTIDE SEQUENCE [LARGE SCALE GENOMIC DNA]</scope>
    <source>
        <strain evidence="6">WS5A3p</strain>
    </source>
</reference>
<evidence type="ECO:0000256" key="1">
    <source>
        <dbReference type="ARBA" id="ARBA00022679"/>
    </source>
</evidence>
<dbReference type="Proteomes" id="UP000238954">
    <property type="component" value="Chromosome"/>
</dbReference>
<dbReference type="RefSeq" id="WP_106000354.1">
    <property type="nucleotide sequence ID" value="NZ_CM009578.1"/>
</dbReference>
<dbReference type="GO" id="GO:0016746">
    <property type="term" value="F:acyltransferase activity"/>
    <property type="evidence" value="ECO:0007669"/>
    <property type="project" value="UniProtKB-KW"/>
</dbReference>
<dbReference type="GO" id="GO:0044550">
    <property type="term" value="P:secondary metabolite biosynthetic process"/>
    <property type="evidence" value="ECO:0007669"/>
    <property type="project" value="TreeGrafter"/>
</dbReference>
<dbReference type="EMBL" id="PHFW01000003">
    <property type="protein sequence ID" value="PQM26984.1"/>
    <property type="molecule type" value="Genomic_DNA"/>
</dbReference>
<dbReference type="Pfam" id="PF08541">
    <property type="entry name" value="ACP_syn_III_C"/>
    <property type="match status" value="1"/>
</dbReference>
<accession>A0A2S8B3K5</accession>
<name>A0A2S8B3K5_9SPHN</name>
<keyword evidence="1" id="KW-0808">Transferase</keyword>
<dbReference type="AlphaFoldDB" id="A0A2S8B3K5"/>
<evidence type="ECO:0000259" key="3">
    <source>
        <dbReference type="Pfam" id="PF01796"/>
    </source>
</evidence>
<sequence>MASIIAFGGYVPRRRLQREAAVAALSWFNAGLSAHARGERAIAGWDEDTVTMAVEAARDCLPEDRRSVIRKLILASTSLPYADRQNAGIVKEALNLSDDVGALDVTGSQRAGTSALIAALESAAGGSEVLCLASERRKAKVASEAELTYGDAAAAILVGPGAGLAELVGHHSHTVDFADHFRASDRCLDYEWEGRWVRDEGYAKIMPTAIAEALAKFNVSADAIDRFIMAAPIRGIDKSVAKAAGIGADAVGDNLQDRLGTAGCAQPLILLAHALEKAAPSELLLVASFGQGCDVLLFRVTDAIGARAANMGVSGWLDRRKAEDSYIRHLHFTGALTLDGGMRAEADQRTPPSMLYRHRRSLLSLVGGRCTKTGTIQFPKSDISVAQNERAIGTQEEYPLAERRARIASFTADSLVYTPDPPGCYGLIEFEGGGRMTVDFTDVDPDTLEIGQPMRMMFRLKRHDVERGFKHYFWKAVPDYRAAT</sequence>
<protein>
    <submittedName>
        <fullName evidence="5">3-hydroxy-3-methylglutaryl CoA synthase</fullName>
    </submittedName>
</protein>
<dbReference type="Gene3D" id="3.40.47.10">
    <property type="match status" value="2"/>
</dbReference>
<dbReference type="InterPro" id="IPR002878">
    <property type="entry name" value="ChsH2_C"/>
</dbReference>
<dbReference type="SUPFAM" id="SSF50249">
    <property type="entry name" value="Nucleic acid-binding proteins"/>
    <property type="match status" value="1"/>
</dbReference>
<dbReference type="PANTHER" id="PTHR34069:SF2">
    <property type="entry name" value="BETA-KETOACYL-[ACYL-CARRIER-PROTEIN] SYNTHASE III"/>
    <property type="match status" value="1"/>
</dbReference>
<gene>
    <name evidence="5" type="ORF">CVO77_18635</name>
</gene>
<evidence type="ECO:0000313" key="6">
    <source>
        <dbReference type="Proteomes" id="UP000238954"/>
    </source>
</evidence>
<keyword evidence="6" id="KW-1185">Reference proteome</keyword>
<dbReference type="InterPro" id="IPR013747">
    <property type="entry name" value="ACP_syn_III_C"/>
</dbReference>
<evidence type="ECO:0000256" key="2">
    <source>
        <dbReference type="ARBA" id="ARBA00023315"/>
    </source>
</evidence>
<dbReference type="OrthoDB" id="8771453at2"/>
<dbReference type="CDD" id="cd00827">
    <property type="entry name" value="init_cond_enzymes"/>
    <property type="match status" value="1"/>
</dbReference>
<organism evidence="5 6">
    <name type="scientific">Sphingopyxis lindanitolerans</name>
    <dbReference type="NCBI Taxonomy" id="2054227"/>
    <lineage>
        <taxon>Bacteria</taxon>
        <taxon>Pseudomonadati</taxon>
        <taxon>Pseudomonadota</taxon>
        <taxon>Alphaproteobacteria</taxon>
        <taxon>Sphingomonadales</taxon>
        <taxon>Sphingomonadaceae</taxon>
        <taxon>Sphingopyxis</taxon>
    </lineage>
</organism>
<dbReference type="InterPro" id="IPR016039">
    <property type="entry name" value="Thiolase-like"/>
</dbReference>
<dbReference type="SUPFAM" id="SSF53901">
    <property type="entry name" value="Thiolase-like"/>
    <property type="match status" value="2"/>
</dbReference>
<evidence type="ECO:0000259" key="4">
    <source>
        <dbReference type="Pfam" id="PF08541"/>
    </source>
</evidence>
<dbReference type="PANTHER" id="PTHR34069">
    <property type="entry name" value="3-OXOACYL-[ACYL-CARRIER-PROTEIN] SYNTHASE 3"/>
    <property type="match status" value="1"/>
</dbReference>
<evidence type="ECO:0000313" key="5">
    <source>
        <dbReference type="EMBL" id="PQM26984.1"/>
    </source>
</evidence>
<comment type="caution">
    <text evidence="5">The sequence shown here is derived from an EMBL/GenBank/DDBJ whole genome shotgun (WGS) entry which is preliminary data.</text>
</comment>